<reference evidence="12" key="2">
    <citation type="submission" date="2015-06" db="EMBL/GenBank/DDBJ databases">
        <authorList>
            <person name="Radhakrishnan Rajesh"/>
            <person name="Underwood Anthony"/>
            <person name="Al-Shahib Ali"/>
        </authorList>
    </citation>
    <scope>NUCLEOTIDE SEQUENCE [LARGE SCALE GENOMIC DNA]</scope>
    <source>
        <strain evidence="12">P19_London_7_VIM_2_05_10</strain>
    </source>
</reference>
<comment type="cofactor">
    <cofactor evidence="1 6">
        <name>FAD</name>
        <dbReference type="ChEBI" id="CHEBI:57692"/>
    </cofactor>
</comment>
<dbReference type="GO" id="GO:0005886">
    <property type="term" value="C:plasma membrane"/>
    <property type="evidence" value="ECO:0007669"/>
    <property type="project" value="TreeGrafter"/>
</dbReference>
<dbReference type="Proteomes" id="UP000284767">
    <property type="component" value="Unassembled WGS sequence"/>
</dbReference>
<comment type="similarity">
    <text evidence="2 6">Belongs to the acyl-CoA dehydrogenase family.</text>
</comment>
<dbReference type="PANTHER" id="PTHR43292">
    <property type="entry name" value="ACYL-COA DEHYDROGENASE"/>
    <property type="match status" value="1"/>
</dbReference>
<feature type="domain" description="Acyl-CoA dehydrogenase/oxidase N-terminal" evidence="9">
    <location>
        <begin position="9"/>
        <end position="118"/>
    </location>
</feature>
<dbReference type="InterPro" id="IPR009100">
    <property type="entry name" value="AcylCoA_DH/oxidase_NM_dom_sf"/>
</dbReference>
<dbReference type="FunFam" id="2.40.110.10:FF:000011">
    <property type="entry name" value="Acyl-CoA dehydrogenase FadE34"/>
    <property type="match status" value="1"/>
</dbReference>
<accession>A0A080VN41</accession>
<dbReference type="InterPro" id="IPR052161">
    <property type="entry name" value="Mycobact_Acyl-CoA_DH"/>
</dbReference>
<dbReference type="InterPro" id="IPR013786">
    <property type="entry name" value="AcylCoA_DH/ox_N"/>
</dbReference>
<comment type="caution">
    <text evidence="10">The sequence shown here is derived from an EMBL/GenBank/DDBJ whole genome shotgun (WGS) entry which is preliminary data.</text>
</comment>
<keyword evidence="5 6" id="KW-0560">Oxidoreductase</keyword>
<dbReference type="Gene3D" id="1.10.540.10">
    <property type="entry name" value="Acyl-CoA dehydrogenase/oxidase, N-terminal domain"/>
    <property type="match status" value="1"/>
</dbReference>
<evidence type="ECO:0000256" key="3">
    <source>
        <dbReference type="ARBA" id="ARBA00022630"/>
    </source>
</evidence>
<dbReference type="InterPro" id="IPR009075">
    <property type="entry name" value="AcylCo_DH/oxidase_C"/>
</dbReference>
<reference evidence="10" key="1">
    <citation type="submission" date="2015-06" db="EMBL/GenBank/DDBJ databases">
        <authorList>
            <person name="Radhakrishnan R."/>
            <person name="Underwood A."/>
            <person name="Al-Shahib A."/>
        </authorList>
    </citation>
    <scope>NUCLEOTIDE SEQUENCE</scope>
    <source>
        <strain evidence="10">P19_London_7_VIM_2_05_10</strain>
    </source>
</reference>
<dbReference type="EMBL" id="NSNE01000012">
    <property type="protein sequence ID" value="RPM12269.1"/>
    <property type="molecule type" value="Genomic_DNA"/>
</dbReference>
<evidence type="ECO:0000256" key="6">
    <source>
        <dbReference type="RuleBase" id="RU362125"/>
    </source>
</evidence>
<dbReference type="Gene3D" id="2.40.110.10">
    <property type="entry name" value="Butyryl-CoA Dehydrogenase, subunit A, domain 2"/>
    <property type="match status" value="1"/>
</dbReference>
<dbReference type="Pfam" id="PF00441">
    <property type="entry name" value="Acyl-CoA_dh_1"/>
    <property type="match status" value="1"/>
</dbReference>
<evidence type="ECO:0000313" key="13">
    <source>
        <dbReference type="Proteomes" id="UP000284767"/>
    </source>
</evidence>
<keyword evidence="3 6" id="KW-0285">Flavoprotein</keyword>
<dbReference type="Gene3D" id="1.20.140.10">
    <property type="entry name" value="Butyryl-CoA Dehydrogenase, subunit A, domain 3"/>
    <property type="match status" value="1"/>
</dbReference>
<evidence type="ECO:0000256" key="5">
    <source>
        <dbReference type="ARBA" id="ARBA00023002"/>
    </source>
</evidence>
<dbReference type="InterPro" id="IPR006091">
    <property type="entry name" value="Acyl-CoA_Oxase/DH_mid-dom"/>
</dbReference>
<dbReference type="RefSeq" id="WP_003158194.1">
    <property type="nucleotide sequence ID" value="NZ_BIFN01000002.1"/>
</dbReference>
<name>A0A080VN41_PSEAI</name>
<evidence type="ECO:0000256" key="4">
    <source>
        <dbReference type="ARBA" id="ARBA00022827"/>
    </source>
</evidence>
<dbReference type="EMBL" id="CVVU01000236">
    <property type="protein sequence ID" value="CRP68714.1"/>
    <property type="molecule type" value="Genomic_DNA"/>
</dbReference>
<reference evidence="11 13" key="3">
    <citation type="submission" date="2017-08" db="EMBL/GenBank/DDBJ databases">
        <authorList>
            <person name="Feschi L."/>
            <person name="Jeukens J."/>
            <person name="Emond-Rheault J.-G."/>
            <person name="Kukavica-Ibrulj I."/>
            <person name="Boyle B."/>
            <person name="Levesque R.C."/>
        </authorList>
    </citation>
    <scope>NUCLEOTIDE SEQUENCE [LARGE SCALE GENOMIC DNA]</scope>
    <source>
        <strain evidence="11 13">PA-W36</strain>
    </source>
</reference>
<sequence length="381" mass="43251">MTDYDSLDDNAFRLMVREWIAANYPQRIRNPPRRLGREETREWYLLLSRQGWLCPGWPREYGGMGLSAGKQLIMMEEMEEYGCARLPDSGVTMLGPLLIRYGDEAQRARFLPRILSGEDIWCQGYSEPNAGSDLASLRTEARLENGEWVINGQKTWTTMGSEANWIFLLVRTERSAKAQHGISFLLVPMDSPGIEVRPILNLELHGEFCEVFFNDVRVPYDSLVGGINQGWSMAKALLGFERIFLGSPKQSTFALQRLERLARHLGLWHDPLFVRRFAALSMDLDSHKALYERFAERLRRGESLGPEVSMLKIFQSELFQRISELGLEVAGEDSALLQPFAEDPELHPAGIFIQSRPTTIYGGSNEIQRNILAKSVLGLPG</sequence>
<evidence type="ECO:0000259" key="7">
    <source>
        <dbReference type="Pfam" id="PF00441"/>
    </source>
</evidence>
<dbReference type="Proteomes" id="UP000045039">
    <property type="component" value="Unassembled WGS sequence"/>
</dbReference>
<proteinExistence type="inferred from homology"/>
<dbReference type="AlphaFoldDB" id="A0A080VN41"/>
<dbReference type="InterPro" id="IPR037069">
    <property type="entry name" value="AcylCoA_DH/ox_N_sf"/>
</dbReference>
<dbReference type="eggNOG" id="COG1960">
    <property type="taxonomic scope" value="Bacteria"/>
</dbReference>
<evidence type="ECO:0000259" key="9">
    <source>
        <dbReference type="Pfam" id="PF02771"/>
    </source>
</evidence>
<feature type="domain" description="Acyl-CoA dehydrogenase/oxidase C-terminal" evidence="7">
    <location>
        <begin position="228"/>
        <end position="377"/>
    </location>
</feature>
<dbReference type="InterPro" id="IPR046373">
    <property type="entry name" value="Acyl-CoA_Oxase/DH_mid-dom_sf"/>
</dbReference>
<dbReference type="Pfam" id="PF02770">
    <property type="entry name" value="Acyl-CoA_dh_M"/>
    <property type="match status" value="1"/>
</dbReference>
<evidence type="ECO:0000256" key="2">
    <source>
        <dbReference type="ARBA" id="ARBA00009347"/>
    </source>
</evidence>
<dbReference type="SUPFAM" id="SSF47203">
    <property type="entry name" value="Acyl-CoA dehydrogenase C-terminal domain-like"/>
    <property type="match status" value="1"/>
</dbReference>
<evidence type="ECO:0000256" key="1">
    <source>
        <dbReference type="ARBA" id="ARBA00001974"/>
    </source>
</evidence>
<dbReference type="EC" id="1.3.99.-" evidence="10"/>
<evidence type="ECO:0000313" key="10">
    <source>
        <dbReference type="EMBL" id="CRP68714.1"/>
    </source>
</evidence>
<organism evidence="10 12">
    <name type="scientific">Pseudomonas aeruginosa</name>
    <dbReference type="NCBI Taxonomy" id="287"/>
    <lineage>
        <taxon>Bacteria</taxon>
        <taxon>Pseudomonadati</taxon>
        <taxon>Pseudomonadota</taxon>
        <taxon>Gammaproteobacteria</taxon>
        <taxon>Pseudomonadales</taxon>
        <taxon>Pseudomonadaceae</taxon>
        <taxon>Pseudomonas</taxon>
    </lineage>
</organism>
<dbReference type="InterPro" id="IPR036250">
    <property type="entry name" value="AcylCo_DH-like_C"/>
</dbReference>
<keyword evidence="4 6" id="KW-0274">FAD</keyword>
<reference evidence="11 13" key="4">
    <citation type="submission" date="2019-01" db="EMBL/GenBank/DDBJ databases">
        <title>The Pseudomonas aeruginosa pan-genome provides new insights on its population structure, horizontal gene transfer and pathogenicity.</title>
        <authorList>
            <person name="Freschi L."/>
            <person name="Vincent A.T."/>
            <person name="Jeukens J."/>
            <person name="Emond-Rheault J.-G."/>
            <person name="Kukavica-Ibrulj I."/>
            <person name="Dupont M.-J."/>
            <person name="Charette S.J."/>
            <person name="Boyle B."/>
            <person name="Levesque R.C."/>
        </authorList>
    </citation>
    <scope>NUCLEOTIDE SEQUENCE [LARGE SCALE GENOMIC DNA]</scope>
    <source>
        <strain evidence="11 13">PA-W36</strain>
    </source>
</reference>
<dbReference type="SUPFAM" id="SSF56645">
    <property type="entry name" value="Acyl-CoA dehydrogenase NM domain-like"/>
    <property type="match status" value="1"/>
</dbReference>
<evidence type="ECO:0000313" key="11">
    <source>
        <dbReference type="EMBL" id="RPM12269.1"/>
    </source>
</evidence>
<dbReference type="GO" id="GO:0050660">
    <property type="term" value="F:flavin adenine dinucleotide binding"/>
    <property type="evidence" value="ECO:0007669"/>
    <property type="project" value="InterPro"/>
</dbReference>
<evidence type="ECO:0000259" key="8">
    <source>
        <dbReference type="Pfam" id="PF02770"/>
    </source>
</evidence>
<protein>
    <submittedName>
        <fullName evidence="10 11">Acyl-CoA dehydrogenase</fullName>
        <ecNumber evidence="10">1.3.99.-</ecNumber>
    </submittedName>
</protein>
<evidence type="ECO:0000313" key="12">
    <source>
        <dbReference type="Proteomes" id="UP000045039"/>
    </source>
</evidence>
<dbReference type="GO" id="GO:0016627">
    <property type="term" value="F:oxidoreductase activity, acting on the CH-CH group of donors"/>
    <property type="evidence" value="ECO:0007669"/>
    <property type="project" value="InterPro"/>
</dbReference>
<dbReference type="Pfam" id="PF02771">
    <property type="entry name" value="Acyl-CoA_dh_N"/>
    <property type="match status" value="1"/>
</dbReference>
<gene>
    <name evidence="11" type="ORF">IPC1295_20470</name>
    <name evidence="10" type="ORF">PAERUG_P19_London_7_VIM_2_05_10_05237</name>
</gene>
<dbReference type="PANTHER" id="PTHR43292:SF3">
    <property type="entry name" value="ACYL-COA DEHYDROGENASE FADE29"/>
    <property type="match status" value="1"/>
</dbReference>
<feature type="domain" description="Acyl-CoA oxidase/dehydrogenase middle" evidence="8">
    <location>
        <begin position="122"/>
        <end position="216"/>
    </location>
</feature>